<dbReference type="Pfam" id="PF24481">
    <property type="entry name" value="CT398_CC"/>
    <property type="match status" value="1"/>
</dbReference>
<evidence type="ECO:0000259" key="3">
    <source>
        <dbReference type="Pfam" id="PF24481"/>
    </source>
</evidence>
<comment type="caution">
    <text evidence="4">The sequence shown here is derived from an EMBL/GenBank/DDBJ whole genome shotgun (WGS) entry which is preliminary data.</text>
</comment>
<dbReference type="AlphaFoldDB" id="A0A4Q2EFH8"/>
<evidence type="ECO:0000256" key="1">
    <source>
        <dbReference type="SAM" id="Coils"/>
    </source>
</evidence>
<evidence type="ECO:0000259" key="2">
    <source>
        <dbReference type="Pfam" id="PF02591"/>
    </source>
</evidence>
<dbReference type="RefSeq" id="WP_129458489.1">
    <property type="nucleotide sequence ID" value="NZ_PPCV01000004.1"/>
</dbReference>
<dbReference type="Gene3D" id="1.10.287.1490">
    <property type="match status" value="1"/>
</dbReference>
<dbReference type="OrthoDB" id="9784388at2"/>
<dbReference type="EMBL" id="PPCV01000004">
    <property type="protein sequence ID" value="RXW32277.1"/>
    <property type="molecule type" value="Genomic_DNA"/>
</dbReference>
<dbReference type="Proteomes" id="UP000290624">
    <property type="component" value="Unassembled WGS sequence"/>
</dbReference>
<feature type="domain" description="C4-type zinc ribbon" evidence="2">
    <location>
        <begin position="204"/>
        <end position="238"/>
    </location>
</feature>
<dbReference type="InterPro" id="IPR003743">
    <property type="entry name" value="Zf-RING_7"/>
</dbReference>
<evidence type="ECO:0000313" key="5">
    <source>
        <dbReference type="Proteomes" id="UP000290624"/>
    </source>
</evidence>
<evidence type="ECO:0000313" key="4">
    <source>
        <dbReference type="EMBL" id="RXW32277.1"/>
    </source>
</evidence>
<keyword evidence="5" id="KW-1185">Reference proteome</keyword>
<dbReference type="Pfam" id="PF02591">
    <property type="entry name" value="Zn_ribbon_9"/>
    <property type="match status" value="1"/>
</dbReference>
<protein>
    <submittedName>
        <fullName evidence="4">Nucleic acid-binding protein</fullName>
    </submittedName>
</protein>
<sequence>MKAQPAAQHRLLDLQATDTAIAQLDHRRATLPETATARALQADRAKAAERVIAADTVASDADLELTKAEQDLVPVRERLARNEARVADGTMTDPKALQSMLEEITHLKRRISELEDGQLEAMERAEAAREKANQVQADKTEIESRMRAVLAERETKLADIAAERKVLEREHDVVAAGIPAELLALYARIAEKAGVGAALLQHGRCGGCQLEANTSDMNRYRAAAADEVLRCEECGRILVRTAESGL</sequence>
<feature type="coiled-coil region" evidence="1">
    <location>
        <begin position="97"/>
        <end position="170"/>
    </location>
</feature>
<reference evidence="4 5" key="1">
    <citation type="submission" date="2018-01" db="EMBL/GenBank/DDBJ databases">
        <title>Lactibacter flavus gen. nov., sp. nov., a novel bacterium of the family Propionibacteriaceae isolated from raw milk and dairy products.</title>
        <authorList>
            <person name="Wenning M."/>
            <person name="Breitenwieser F."/>
            <person name="Huptas C."/>
            <person name="von Neubeck M."/>
            <person name="Busse H.-J."/>
            <person name="Scherer S."/>
        </authorList>
    </citation>
    <scope>NUCLEOTIDE SEQUENCE [LARGE SCALE GENOMIC DNA]</scope>
    <source>
        <strain evidence="4 5">VG341</strain>
    </source>
</reference>
<dbReference type="InterPro" id="IPR056003">
    <property type="entry name" value="CT398_CC_hairpin"/>
</dbReference>
<organism evidence="4 5">
    <name type="scientific">Propioniciclava flava</name>
    <dbReference type="NCBI Taxonomy" id="2072026"/>
    <lineage>
        <taxon>Bacteria</taxon>
        <taxon>Bacillati</taxon>
        <taxon>Actinomycetota</taxon>
        <taxon>Actinomycetes</taxon>
        <taxon>Propionibacteriales</taxon>
        <taxon>Propionibacteriaceae</taxon>
        <taxon>Propioniciclava</taxon>
    </lineage>
</organism>
<name>A0A4Q2EFH8_9ACTN</name>
<keyword evidence="1" id="KW-0175">Coiled coil</keyword>
<accession>A0A4Q2EFH8</accession>
<proteinExistence type="predicted"/>
<gene>
    <name evidence="4" type="ORF">C1706_06870</name>
</gene>
<feature type="domain" description="CT398-like coiled coil hairpin" evidence="3">
    <location>
        <begin position="14"/>
        <end position="193"/>
    </location>
</feature>